<dbReference type="AlphaFoldDB" id="A0A1H4D304"/>
<dbReference type="GO" id="GO:0003676">
    <property type="term" value="F:nucleic acid binding"/>
    <property type="evidence" value="ECO:0007669"/>
    <property type="project" value="InterPro"/>
</dbReference>
<keyword evidence="8" id="KW-1185">Reference proteome</keyword>
<dbReference type="PANTHER" id="PTHR11472:SF34">
    <property type="entry name" value="REGULATOR OF TELOMERE ELONGATION HELICASE 1"/>
    <property type="match status" value="1"/>
</dbReference>
<dbReference type="Gene3D" id="3.40.50.300">
    <property type="entry name" value="P-loop containing nucleotide triphosphate hydrolases"/>
    <property type="match status" value="2"/>
</dbReference>
<dbReference type="GO" id="GO:0006281">
    <property type="term" value="P:DNA repair"/>
    <property type="evidence" value="ECO:0007669"/>
    <property type="project" value="TreeGrafter"/>
</dbReference>
<name>A0A1H4D304_9GAMM</name>
<dbReference type="InterPro" id="IPR045028">
    <property type="entry name" value="DinG/Rad3-like"/>
</dbReference>
<reference evidence="7 8" key="1">
    <citation type="submission" date="2016-10" db="EMBL/GenBank/DDBJ databases">
        <authorList>
            <person name="de Groot N.N."/>
        </authorList>
    </citation>
    <scope>NUCLEOTIDE SEQUENCE [LARGE SCALE GENOMIC DNA]</scope>
    <source>
        <strain evidence="7 8">DSM 21228</strain>
    </source>
</reference>
<evidence type="ECO:0000256" key="3">
    <source>
        <dbReference type="ARBA" id="ARBA00022840"/>
    </source>
</evidence>
<dbReference type="InterPro" id="IPR014013">
    <property type="entry name" value="Helic_SF1/SF2_ATP-bd_DinG/Rad3"/>
</dbReference>
<dbReference type="GO" id="GO:0003678">
    <property type="term" value="F:DNA helicase activity"/>
    <property type="evidence" value="ECO:0007669"/>
    <property type="project" value="TreeGrafter"/>
</dbReference>
<evidence type="ECO:0000259" key="6">
    <source>
        <dbReference type="PROSITE" id="PS51193"/>
    </source>
</evidence>
<evidence type="ECO:0000256" key="2">
    <source>
        <dbReference type="ARBA" id="ARBA00022801"/>
    </source>
</evidence>
<comment type="similarity">
    <text evidence="4">Belongs to the helicase family. DinG subfamily.</text>
</comment>
<dbReference type="SUPFAM" id="SSF52540">
    <property type="entry name" value="P-loop containing nucleoside triphosphate hydrolases"/>
    <property type="match status" value="2"/>
</dbReference>
<evidence type="ECO:0000313" key="7">
    <source>
        <dbReference type="EMBL" id="SEA66890.1"/>
    </source>
</evidence>
<dbReference type="FunFam" id="3.40.50.300:FF:000466">
    <property type="entry name" value="ATP-dependent DNA helicase"/>
    <property type="match status" value="1"/>
</dbReference>
<dbReference type="GO" id="GO:0005524">
    <property type="term" value="F:ATP binding"/>
    <property type="evidence" value="ECO:0007669"/>
    <property type="project" value="UniProtKB-KW"/>
</dbReference>
<evidence type="ECO:0000256" key="1">
    <source>
        <dbReference type="ARBA" id="ARBA00022741"/>
    </source>
</evidence>
<accession>A0A1H4D304</accession>
<keyword evidence="2" id="KW-0378">Hydrolase</keyword>
<protein>
    <submittedName>
        <fullName evidence="7">ATP-dependent DNA helicase DinG</fullName>
    </submittedName>
</protein>
<keyword evidence="1" id="KW-0547">Nucleotide-binding</keyword>
<dbReference type="PROSITE" id="PS51193">
    <property type="entry name" value="HELICASE_ATP_BIND_2"/>
    <property type="match status" value="1"/>
</dbReference>
<evidence type="ECO:0000256" key="4">
    <source>
        <dbReference type="ARBA" id="ARBA00038058"/>
    </source>
</evidence>
<dbReference type="InterPro" id="IPR027417">
    <property type="entry name" value="P-loop_NTPase"/>
</dbReference>
<dbReference type="SMART" id="SM00491">
    <property type="entry name" value="HELICc2"/>
    <property type="match status" value="1"/>
</dbReference>
<dbReference type="Pfam" id="PF13307">
    <property type="entry name" value="Helicase_C_2"/>
    <property type="match status" value="1"/>
</dbReference>
<proteinExistence type="inferred from homology"/>
<feature type="compositionally biased region" description="Polar residues" evidence="5">
    <location>
        <begin position="14"/>
        <end position="23"/>
    </location>
</feature>
<evidence type="ECO:0000313" key="8">
    <source>
        <dbReference type="Proteomes" id="UP000199397"/>
    </source>
</evidence>
<dbReference type="PANTHER" id="PTHR11472">
    <property type="entry name" value="DNA REPAIR DEAD HELICASE RAD3/XP-D SUBFAMILY MEMBER"/>
    <property type="match status" value="1"/>
</dbReference>
<feature type="region of interest" description="Disordered" evidence="5">
    <location>
        <begin position="1"/>
        <end position="25"/>
    </location>
</feature>
<gene>
    <name evidence="7" type="ORF">SAMN05660964_02130</name>
</gene>
<dbReference type="InterPro" id="IPR006555">
    <property type="entry name" value="ATP-dep_Helicase_C"/>
</dbReference>
<sequence>MTKPSICSVKQKPTRSNSISSSNTLPTGLDLPDLLGESGPFAQLIDGFQARPQQQAMLQAVQTVMQTQGTAVIEAGTGVGKTFAYLAPALLCDERVIISTGSKTLQDQLYHKDLPLVRKALKSAVKTALLKGRANYLCLHRLKATLDEGRLPDRKSVTWLHRIRDWSELTSKGDIAELSAVPHDAEIWGRVTSNTENCLGADCGDYQECYVVKARRAAQEADIVVVNHHLFFADMALKEEGFGELLPLANVVVLDEAHQLPEIASTFFSDTFSSRQLHDWKRDTLVEVLADASDMPQIRDHLDRLEKAVLDLRLAMDIPGQRAPWVRISQKPAIVQHLQALQDCLVDLAALLEHAAERSKGLQSCYERLLEQQARLGRLHNPPPDTVQWFETFTRGFAITTTPLDVAVPFKKCMDELPCSWVMTSATLAVGQSFEHFNQRMGLDTATTLQLDSPFDYWHNSLLYLPAGLPEPQDAGFVSALVEAAIPVIKACGGRTFMLFTSYRALNEAAELLQDRFEYPLLIQGESPQRDMIERFRELGNAVLLGTASFWEGVDVRGEALSCVIIDKLPFAAPNDPVMEARLDSIRKRGGNPFGEYQIPQAVITLKQGVGRLIRDQQDRGVLMICDIRLRTRSYGKTFLDSLPRMPRTQKLDIVERFFAGNLNETTSP</sequence>
<dbReference type="Proteomes" id="UP000199397">
    <property type="component" value="Unassembled WGS sequence"/>
</dbReference>
<dbReference type="OrthoDB" id="9805194at2"/>
<dbReference type="EMBL" id="FNQP01000011">
    <property type="protein sequence ID" value="SEA66890.1"/>
    <property type="molecule type" value="Genomic_DNA"/>
</dbReference>
<evidence type="ECO:0000256" key="5">
    <source>
        <dbReference type="SAM" id="MobiDB-lite"/>
    </source>
</evidence>
<keyword evidence="7" id="KW-0347">Helicase</keyword>
<dbReference type="GO" id="GO:0016818">
    <property type="term" value="F:hydrolase activity, acting on acid anhydrides, in phosphorus-containing anhydrides"/>
    <property type="evidence" value="ECO:0007669"/>
    <property type="project" value="InterPro"/>
</dbReference>
<keyword evidence="3" id="KW-0067">ATP-binding</keyword>
<dbReference type="STRING" id="525918.SAMN05660964_02130"/>
<organism evidence="7 8">
    <name type="scientific">Thiothrix caldifontis</name>
    <dbReference type="NCBI Taxonomy" id="525918"/>
    <lineage>
        <taxon>Bacteria</taxon>
        <taxon>Pseudomonadati</taxon>
        <taxon>Pseudomonadota</taxon>
        <taxon>Gammaproteobacteria</taxon>
        <taxon>Thiotrichales</taxon>
        <taxon>Thiotrichaceae</taxon>
        <taxon>Thiothrix</taxon>
    </lineage>
</organism>
<feature type="domain" description="Helicase ATP-binding" evidence="6">
    <location>
        <begin position="40"/>
        <end position="302"/>
    </location>
</feature>